<dbReference type="RefSeq" id="XP_012183204.1">
    <property type="nucleotide sequence ID" value="XM_012327814.1"/>
</dbReference>
<proteinExistence type="predicted"/>
<protein>
    <submittedName>
        <fullName evidence="3">Uncharacterized protein</fullName>
    </submittedName>
</protein>
<keyword evidence="2" id="KW-0732">Signal</keyword>
<name>J4IB25_9APHY</name>
<reference evidence="3 4" key="1">
    <citation type="journal article" date="2012" name="Appl. Environ. Microbiol.">
        <title>Short-read sequencing for genomic analysis of the brown rot fungus Fibroporia radiculosa.</title>
        <authorList>
            <person name="Tang J.D."/>
            <person name="Perkins A.D."/>
            <person name="Sonstegard T.S."/>
            <person name="Schroeder S.G."/>
            <person name="Burgess S.C."/>
            <person name="Diehl S.V."/>
        </authorList>
    </citation>
    <scope>NUCLEOTIDE SEQUENCE [LARGE SCALE GENOMIC DNA]</scope>
    <source>
        <strain evidence="3 4">TFFH 294</strain>
    </source>
</reference>
<dbReference type="HOGENOM" id="CLU_1896233_0_0_1"/>
<dbReference type="GeneID" id="24098832"/>
<sequence length="134" mass="13884">MVATFILTRAFAISALVFGAFPVAYAAPIGSSVQLRALDGRNCRILGCLIEEPNTESSSASAPVSSAESSEPTSETTSVADEIADLIDIISDITDESSTGLPTTEPVDIVEVEAPSTDATEDSATSASWVERSI</sequence>
<feature type="region of interest" description="Disordered" evidence="1">
    <location>
        <begin position="54"/>
        <end position="78"/>
    </location>
</feature>
<feature type="compositionally biased region" description="Low complexity" evidence="1">
    <location>
        <begin position="55"/>
        <end position="78"/>
    </location>
</feature>
<dbReference type="EMBL" id="HE797135">
    <property type="protein sequence ID" value="CCM03921.1"/>
    <property type="molecule type" value="Genomic_DNA"/>
</dbReference>
<dbReference type="Proteomes" id="UP000006352">
    <property type="component" value="Unassembled WGS sequence"/>
</dbReference>
<accession>J4IB25</accession>
<dbReference type="OrthoDB" id="2789996at2759"/>
<gene>
    <name evidence="3" type="ORF">FIBRA_06072</name>
</gene>
<keyword evidence="4" id="KW-1185">Reference proteome</keyword>
<feature type="chain" id="PRO_5003779387" evidence="2">
    <location>
        <begin position="27"/>
        <end position="134"/>
    </location>
</feature>
<feature type="signal peptide" evidence="2">
    <location>
        <begin position="1"/>
        <end position="26"/>
    </location>
</feature>
<feature type="region of interest" description="Disordered" evidence="1">
    <location>
        <begin position="112"/>
        <end position="134"/>
    </location>
</feature>
<evidence type="ECO:0000313" key="4">
    <source>
        <dbReference type="Proteomes" id="UP000006352"/>
    </source>
</evidence>
<dbReference type="InParanoid" id="J4IB25"/>
<dbReference type="AlphaFoldDB" id="J4IB25"/>
<organism evidence="3 4">
    <name type="scientific">Fibroporia radiculosa</name>
    <dbReference type="NCBI Taxonomy" id="599839"/>
    <lineage>
        <taxon>Eukaryota</taxon>
        <taxon>Fungi</taxon>
        <taxon>Dikarya</taxon>
        <taxon>Basidiomycota</taxon>
        <taxon>Agaricomycotina</taxon>
        <taxon>Agaricomycetes</taxon>
        <taxon>Polyporales</taxon>
        <taxon>Fibroporiaceae</taxon>
        <taxon>Fibroporia</taxon>
    </lineage>
</organism>
<evidence type="ECO:0000256" key="1">
    <source>
        <dbReference type="SAM" id="MobiDB-lite"/>
    </source>
</evidence>
<evidence type="ECO:0000313" key="3">
    <source>
        <dbReference type="EMBL" id="CCM03921.1"/>
    </source>
</evidence>
<evidence type="ECO:0000256" key="2">
    <source>
        <dbReference type="SAM" id="SignalP"/>
    </source>
</evidence>